<sequence length="160" mass="18601">MDDHKRLDPKKQQTIENLACAIYIVNRHAKTAPNPKFLYTLKKKALIKLVNEGKAKKEGLHFSNNPKYSKQQSDVLVSAGEYYFHMPPTKEDFDKLPHLGSLNQTYRNPRTHMSLSKAKLLLQNYVGMKDDRKAHSKPLQARKTRTYEKPVFKKLGESYR</sequence>
<dbReference type="Pfam" id="PF14177">
    <property type="entry name" value="YkyB"/>
    <property type="match status" value="1"/>
</dbReference>
<dbReference type="InterPro" id="IPR025552">
    <property type="entry name" value="YkyB"/>
</dbReference>
<evidence type="ECO:0000313" key="2">
    <source>
        <dbReference type="Proteomes" id="UP000181936"/>
    </source>
</evidence>
<accession>A0A1L3MT17</accession>
<dbReference type="KEGG" id="bwh:A9C19_12415"/>
<dbReference type="EMBL" id="CP016020">
    <property type="protein sequence ID" value="APH05492.1"/>
    <property type="molecule type" value="Genomic_DNA"/>
</dbReference>
<protein>
    <recommendedName>
        <fullName evidence="3">YkyB-like protein</fullName>
    </recommendedName>
</protein>
<evidence type="ECO:0008006" key="3">
    <source>
        <dbReference type="Google" id="ProtNLM"/>
    </source>
</evidence>
<gene>
    <name evidence="1" type="ORF">A9C19_12415</name>
</gene>
<dbReference type="AlphaFoldDB" id="A0A1L3MT17"/>
<organism evidence="1 2">
    <name type="scientific">Bacillus weihaiensis</name>
    <dbReference type="NCBI Taxonomy" id="1547283"/>
    <lineage>
        <taxon>Bacteria</taxon>
        <taxon>Bacillati</taxon>
        <taxon>Bacillota</taxon>
        <taxon>Bacilli</taxon>
        <taxon>Bacillales</taxon>
        <taxon>Bacillaceae</taxon>
        <taxon>Bacillus</taxon>
    </lineage>
</organism>
<reference evidence="1 2" key="1">
    <citation type="journal article" date="2016" name="Sci. Rep.">
        <title>Complete genome sequence and transcriptomic analysis of a novel marine strain Bacillus weihaiensis reveals the mechanism of brown algae degradation.</title>
        <authorList>
            <person name="Zhu Y."/>
            <person name="Chen P."/>
            <person name="Bao Y."/>
            <person name="Men Y."/>
            <person name="Zeng Y."/>
            <person name="Yang J."/>
            <person name="Sun J."/>
            <person name="Sun Y."/>
        </authorList>
    </citation>
    <scope>NUCLEOTIDE SEQUENCE [LARGE SCALE GENOMIC DNA]</scope>
    <source>
        <strain evidence="1 2">Alg07</strain>
    </source>
</reference>
<keyword evidence="2" id="KW-1185">Reference proteome</keyword>
<dbReference type="RefSeq" id="WP_072580282.1">
    <property type="nucleotide sequence ID" value="NZ_CP016020.1"/>
</dbReference>
<dbReference type="Proteomes" id="UP000181936">
    <property type="component" value="Chromosome"/>
</dbReference>
<evidence type="ECO:0000313" key="1">
    <source>
        <dbReference type="EMBL" id="APH05492.1"/>
    </source>
</evidence>
<dbReference type="OrthoDB" id="2360869at2"/>
<name>A0A1L3MT17_9BACI</name>
<proteinExistence type="predicted"/>
<dbReference type="STRING" id="1547283.A9C19_12415"/>